<evidence type="ECO:0000313" key="1">
    <source>
        <dbReference type="EMBL" id="QXH51294.1"/>
    </source>
</evidence>
<protein>
    <submittedName>
        <fullName evidence="1">Type II toxin-antitoxin system RelE/ParE family toxin</fullName>
    </submittedName>
</protein>
<dbReference type="EMBL" id="CP077076">
    <property type="protein sequence ID" value="QXH51294.1"/>
    <property type="molecule type" value="Genomic_DNA"/>
</dbReference>
<proteinExistence type="predicted"/>
<reference evidence="1" key="1">
    <citation type="journal article" date="2021" name="Microorganisms">
        <title>The Ever-Expanding Pseudomonas Genus: Description of 43 New Species and Partition of the Pseudomonas putida Group.</title>
        <authorList>
            <person name="Girard L."/>
            <person name="Lood C."/>
            <person name="Hofte M."/>
            <person name="Vandamme P."/>
            <person name="Rokni-Zadeh H."/>
            <person name="van Noort V."/>
            <person name="Lavigne R."/>
            <person name="De Mot R."/>
        </authorList>
    </citation>
    <scope>NUCLEOTIDE SEQUENCE</scope>
    <source>
        <strain evidence="1">COW40</strain>
    </source>
</reference>
<gene>
    <name evidence="1" type="ORF">KSS94_25725</name>
</gene>
<dbReference type="InterPro" id="IPR051803">
    <property type="entry name" value="TA_system_RelE-like_toxin"/>
</dbReference>
<dbReference type="Pfam" id="PF05016">
    <property type="entry name" value="ParE_toxin"/>
    <property type="match status" value="1"/>
</dbReference>
<accession>A0ABX8N4M8</accession>
<name>A0ABX8N4M8_9PSED</name>
<dbReference type="InterPro" id="IPR007712">
    <property type="entry name" value="RelE/ParE_toxin"/>
</dbReference>
<evidence type="ECO:0000313" key="2">
    <source>
        <dbReference type="Proteomes" id="UP001046350"/>
    </source>
</evidence>
<dbReference type="Proteomes" id="UP001046350">
    <property type="component" value="Chromosome"/>
</dbReference>
<organism evidence="1 2">
    <name type="scientific">Pseudomonas fakonensis</name>
    <dbReference type="NCBI Taxonomy" id="2842355"/>
    <lineage>
        <taxon>Bacteria</taxon>
        <taxon>Pseudomonadati</taxon>
        <taxon>Pseudomonadota</taxon>
        <taxon>Gammaproteobacteria</taxon>
        <taxon>Pseudomonadales</taxon>
        <taxon>Pseudomonadaceae</taxon>
        <taxon>Pseudomonas</taxon>
    </lineage>
</organism>
<sequence>MRLLWSAMALQDRLHIMDYIAEDNPAAAQALDEAFRDKARRAARYPRLYRSGRYPDTREIAVGANYVIVYRVMDEAIKVLRILHVRQQWP</sequence>
<dbReference type="PANTHER" id="PTHR33755">
    <property type="entry name" value="TOXIN PARE1-RELATED"/>
    <property type="match status" value="1"/>
</dbReference>
<dbReference type="NCBIfam" id="TIGR02385">
    <property type="entry name" value="RelE_StbE"/>
    <property type="match status" value="1"/>
</dbReference>
<keyword evidence="2" id="KW-1185">Reference proteome</keyword>
<dbReference type="RefSeq" id="WP_217840830.1">
    <property type="nucleotide sequence ID" value="NZ_CP077076.1"/>
</dbReference>